<protein>
    <submittedName>
        <fullName evidence="2">Uncharacterized protein</fullName>
    </submittedName>
</protein>
<keyword evidence="3" id="KW-1185">Reference proteome</keyword>
<dbReference type="EMBL" id="QPJT01000017">
    <property type="protein sequence ID" value="RCX13507.1"/>
    <property type="molecule type" value="Genomic_DNA"/>
</dbReference>
<evidence type="ECO:0000313" key="2">
    <source>
        <dbReference type="EMBL" id="RCX13507.1"/>
    </source>
</evidence>
<comment type="caution">
    <text evidence="2">The sequence shown here is derived from an EMBL/GenBank/DDBJ whole genome shotgun (WGS) entry which is preliminary data.</text>
</comment>
<feature type="compositionally biased region" description="Basic and acidic residues" evidence="1">
    <location>
        <begin position="134"/>
        <end position="165"/>
    </location>
</feature>
<sequence>MENKEELLKAASRLAELGTRIIVEKFVSIYRHILDRNGVNPNSPVREGNVEERLNLDIRKEFIETVSLYCRKPEILGGGETNKQSFKRFAAEGLGIMCRGDGAASWNKKELAELGFRELSFVLGWAGRLAKTGDKKPKNGTFEHKEGFGDFKGKKTEDVNTKKETLQPANLDDSLAMLAKSINKNRM</sequence>
<dbReference type="OrthoDB" id="2088143at2"/>
<feature type="region of interest" description="Disordered" evidence="1">
    <location>
        <begin position="134"/>
        <end position="166"/>
    </location>
</feature>
<organism evidence="2 3">
    <name type="scientific">Anaerobacterium chartisolvens</name>
    <dbReference type="NCBI Taxonomy" id="1297424"/>
    <lineage>
        <taxon>Bacteria</taxon>
        <taxon>Bacillati</taxon>
        <taxon>Bacillota</taxon>
        <taxon>Clostridia</taxon>
        <taxon>Eubacteriales</taxon>
        <taxon>Oscillospiraceae</taxon>
        <taxon>Anaerobacterium</taxon>
    </lineage>
</organism>
<dbReference type="AlphaFoldDB" id="A0A369AZ91"/>
<gene>
    <name evidence="2" type="ORF">DFR58_11747</name>
</gene>
<proteinExistence type="predicted"/>
<evidence type="ECO:0000256" key="1">
    <source>
        <dbReference type="SAM" id="MobiDB-lite"/>
    </source>
</evidence>
<dbReference type="Proteomes" id="UP000253034">
    <property type="component" value="Unassembled WGS sequence"/>
</dbReference>
<evidence type="ECO:0000313" key="3">
    <source>
        <dbReference type="Proteomes" id="UP000253034"/>
    </source>
</evidence>
<name>A0A369AZ91_9FIRM</name>
<accession>A0A369AZ91</accession>
<reference evidence="2 3" key="1">
    <citation type="submission" date="2018-07" db="EMBL/GenBank/DDBJ databases">
        <title>Genomic Encyclopedia of Type Strains, Phase IV (KMG-IV): sequencing the most valuable type-strain genomes for metagenomic binning, comparative biology and taxonomic classification.</title>
        <authorList>
            <person name="Goeker M."/>
        </authorList>
    </citation>
    <scope>NUCLEOTIDE SEQUENCE [LARGE SCALE GENOMIC DNA]</scope>
    <source>
        <strain evidence="2 3">DSM 27016</strain>
    </source>
</reference>